<dbReference type="OrthoDB" id="1149028at2"/>
<dbReference type="Proteomes" id="UP000319209">
    <property type="component" value="Chromosome"/>
</dbReference>
<dbReference type="RefSeq" id="WP_143382480.1">
    <property type="nucleotide sequence ID" value="NZ_CP041637.1"/>
</dbReference>
<dbReference type="PROSITE" id="PS50293">
    <property type="entry name" value="TPR_REGION"/>
    <property type="match status" value="1"/>
</dbReference>
<feature type="repeat" description="TPR" evidence="1">
    <location>
        <begin position="286"/>
        <end position="319"/>
    </location>
</feature>
<sequence length="414" mass="46361">MKKQIIVALALSVSAFSFAQKKELKAAEKAIKNNNYAEAKTSLNQVTPMLSSIDDKYKSKYYFLQAEALYANGAGSTEDVNKALENLDLVDDSMKTEVAEFKNKMQNTYLVKANDNFKAKKYSIASQQFEQLYNIMPSDTTYLYYAAVSAVSDQDYDTALRQYIKLDELGYTGIETQYYATNVATGEEEVMAESQRDLFVKAKSHNNPGMRKTESKQAEITKNIALIYVSQGKTDEALAAAKKAREQDPDNLDLILTEANLYLELEETDKFKALMEEAVKQQPDNPNLHYNIGVISLKNQDFEAARSAFEKALEIKPDYADAALNESTTYIDEGNSLIDEMNNLGTSKADNARYDELRAKKTSLFNKGADVLVQYIAKNPNPEPNIYQQLINIYNATGESSKAKEVQAKLDAAK</sequence>
<feature type="signal peptide" evidence="2">
    <location>
        <begin position="1"/>
        <end position="19"/>
    </location>
</feature>
<dbReference type="EMBL" id="CP041637">
    <property type="protein sequence ID" value="QDO95574.1"/>
    <property type="molecule type" value="Genomic_DNA"/>
</dbReference>
<evidence type="ECO:0000256" key="1">
    <source>
        <dbReference type="PROSITE-ProRule" id="PRU00339"/>
    </source>
</evidence>
<dbReference type="PROSITE" id="PS50005">
    <property type="entry name" value="TPR"/>
    <property type="match status" value="2"/>
</dbReference>
<protein>
    <submittedName>
        <fullName evidence="3">Tetratricopeptide repeat protein</fullName>
    </submittedName>
</protein>
<evidence type="ECO:0000313" key="4">
    <source>
        <dbReference type="Proteomes" id="UP000319209"/>
    </source>
</evidence>
<feature type="repeat" description="TPR" evidence="1">
    <location>
        <begin position="218"/>
        <end position="251"/>
    </location>
</feature>
<keyword evidence="4" id="KW-1185">Reference proteome</keyword>
<keyword evidence="1" id="KW-0802">TPR repeat</keyword>
<dbReference type="SMART" id="SM00028">
    <property type="entry name" value="TPR"/>
    <property type="match status" value="2"/>
</dbReference>
<gene>
    <name evidence="3" type="ORF">FNB79_16885</name>
</gene>
<dbReference type="AlphaFoldDB" id="A0A516GVM7"/>
<keyword evidence="2" id="KW-0732">Signal</keyword>
<dbReference type="SUPFAM" id="SSF48452">
    <property type="entry name" value="TPR-like"/>
    <property type="match status" value="2"/>
</dbReference>
<dbReference type="PANTHER" id="PTHR12558">
    <property type="entry name" value="CELL DIVISION CYCLE 16,23,27"/>
    <property type="match status" value="1"/>
</dbReference>
<accession>A0A516GVM7</accession>
<reference evidence="3 4" key="1">
    <citation type="submission" date="2019-07" db="EMBL/GenBank/DDBJ databases">
        <title>Genome sequencing for Formosa sp. PS13.</title>
        <authorList>
            <person name="Park S.-J."/>
        </authorList>
    </citation>
    <scope>NUCLEOTIDE SEQUENCE [LARGE SCALE GENOMIC DNA]</scope>
    <source>
        <strain evidence="3 4">PS13</strain>
    </source>
</reference>
<organism evidence="3 4">
    <name type="scientific">Formosa sediminum</name>
    <dbReference type="NCBI Taxonomy" id="2594004"/>
    <lineage>
        <taxon>Bacteria</taxon>
        <taxon>Pseudomonadati</taxon>
        <taxon>Bacteroidota</taxon>
        <taxon>Flavobacteriia</taxon>
        <taxon>Flavobacteriales</taxon>
        <taxon>Flavobacteriaceae</taxon>
        <taxon>Formosa</taxon>
    </lineage>
</organism>
<dbReference type="InterPro" id="IPR011990">
    <property type="entry name" value="TPR-like_helical_dom_sf"/>
</dbReference>
<feature type="chain" id="PRO_5021852791" evidence="2">
    <location>
        <begin position="20"/>
        <end position="414"/>
    </location>
</feature>
<dbReference type="KEGG" id="fop:FNB79_16885"/>
<dbReference type="InterPro" id="IPR019734">
    <property type="entry name" value="TPR_rpt"/>
</dbReference>
<evidence type="ECO:0000256" key="2">
    <source>
        <dbReference type="SAM" id="SignalP"/>
    </source>
</evidence>
<dbReference type="Pfam" id="PF14559">
    <property type="entry name" value="TPR_19"/>
    <property type="match status" value="1"/>
</dbReference>
<evidence type="ECO:0000313" key="3">
    <source>
        <dbReference type="EMBL" id="QDO95574.1"/>
    </source>
</evidence>
<dbReference type="PANTHER" id="PTHR12558:SF13">
    <property type="entry name" value="CELL DIVISION CYCLE PROTEIN 27 HOMOLOG"/>
    <property type="match status" value="1"/>
</dbReference>
<dbReference type="Gene3D" id="1.25.40.10">
    <property type="entry name" value="Tetratricopeptide repeat domain"/>
    <property type="match status" value="1"/>
</dbReference>
<name>A0A516GVM7_9FLAO</name>
<proteinExistence type="predicted"/>